<evidence type="ECO:0000256" key="6">
    <source>
        <dbReference type="SAM" id="MobiDB-lite"/>
    </source>
</evidence>
<dbReference type="Pfam" id="PF00573">
    <property type="entry name" value="Ribosomal_L4"/>
    <property type="match status" value="1"/>
</dbReference>
<comment type="function">
    <text evidence="5">One of the primary rRNA binding proteins, this protein initially binds near the 5'-end of the 23S rRNA. It is important during the early stages of 50S assembly. It makes multiple contacts with different domains of the 23S rRNA in the assembled 50S subunit and ribosome.</text>
</comment>
<keyword evidence="5" id="KW-0694">RNA-binding</keyword>
<dbReference type="STRING" id="1748243.Tel_04055"/>
<organism evidence="7 8">
    <name type="scientific">Candidatus Tenderia electrophaga</name>
    <dbReference type="NCBI Taxonomy" id="1748243"/>
    <lineage>
        <taxon>Bacteria</taxon>
        <taxon>Pseudomonadati</taxon>
        <taxon>Pseudomonadota</taxon>
        <taxon>Gammaproteobacteria</taxon>
        <taxon>Candidatus Tenderiales</taxon>
        <taxon>Candidatus Tenderiaceae</taxon>
        <taxon>Candidatus Tenderia</taxon>
    </lineage>
</organism>
<dbReference type="GO" id="GO:0006412">
    <property type="term" value="P:translation"/>
    <property type="evidence" value="ECO:0007669"/>
    <property type="project" value="UniProtKB-UniRule"/>
</dbReference>
<dbReference type="SUPFAM" id="SSF52166">
    <property type="entry name" value="Ribosomal protein L4"/>
    <property type="match status" value="1"/>
</dbReference>
<dbReference type="Gene3D" id="3.40.1370.10">
    <property type="match status" value="1"/>
</dbReference>
<dbReference type="Proteomes" id="UP000055136">
    <property type="component" value="Chromosome"/>
</dbReference>
<dbReference type="InterPro" id="IPR023574">
    <property type="entry name" value="Ribosomal_uL4_dom_sf"/>
</dbReference>
<keyword evidence="5" id="KW-0699">rRNA-binding</keyword>
<dbReference type="HAMAP" id="MF_01328_B">
    <property type="entry name" value="Ribosomal_uL4_B"/>
    <property type="match status" value="1"/>
</dbReference>
<dbReference type="EMBL" id="CP013099">
    <property type="protein sequence ID" value="ALP52379.1"/>
    <property type="molecule type" value="Genomic_DNA"/>
</dbReference>
<evidence type="ECO:0000256" key="1">
    <source>
        <dbReference type="ARBA" id="ARBA00010528"/>
    </source>
</evidence>
<protein>
    <recommendedName>
        <fullName evidence="4 5">Large ribosomal subunit protein uL4</fullName>
    </recommendedName>
</protein>
<dbReference type="InterPro" id="IPR013005">
    <property type="entry name" value="Ribosomal_uL4-like"/>
</dbReference>
<name>A0A0S2TB57_9GAMM</name>
<dbReference type="GO" id="GO:0005840">
    <property type="term" value="C:ribosome"/>
    <property type="evidence" value="ECO:0007669"/>
    <property type="project" value="UniProtKB-KW"/>
</dbReference>
<evidence type="ECO:0000256" key="3">
    <source>
        <dbReference type="ARBA" id="ARBA00023274"/>
    </source>
</evidence>
<evidence type="ECO:0000256" key="5">
    <source>
        <dbReference type="HAMAP-Rule" id="MF_01328"/>
    </source>
</evidence>
<evidence type="ECO:0000313" key="7">
    <source>
        <dbReference type="EMBL" id="ALP52379.1"/>
    </source>
</evidence>
<dbReference type="GO" id="GO:0003735">
    <property type="term" value="F:structural constituent of ribosome"/>
    <property type="evidence" value="ECO:0007669"/>
    <property type="project" value="InterPro"/>
</dbReference>
<dbReference type="PANTHER" id="PTHR10746:SF6">
    <property type="entry name" value="LARGE RIBOSOMAL SUBUNIT PROTEIN UL4M"/>
    <property type="match status" value="1"/>
</dbReference>
<evidence type="ECO:0000256" key="4">
    <source>
        <dbReference type="ARBA" id="ARBA00035244"/>
    </source>
</evidence>
<dbReference type="InterPro" id="IPR002136">
    <property type="entry name" value="Ribosomal_uL4"/>
</dbReference>
<evidence type="ECO:0000256" key="2">
    <source>
        <dbReference type="ARBA" id="ARBA00022980"/>
    </source>
</evidence>
<feature type="region of interest" description="Disordered" evidence="6">
    <location>
        <begin position="52"/>
        <end position="75"/>
    </location>
</feature>
<dbReference type="NCBIfam" id="TIGR03953">
    <property type="entry name" value="rplD_bact"/>
    <property type="match status" value="1"/>
</dbReference>
<comment type="subunit">
    <text evidence="5">Part of the 50S ribosomal subunit.</text>
</comment>
<dbReference type="AlphaFoldDB" id="A0A0S2TB57"/>
<keyword evidence="8" id="KW-1185">Reference proteome</keyword>
<comment type="function">
    <text evidence="5">Forms part of the polypeptide exit tunnel.</text>
</comment>
<dbReference type="KEGG" id="tee:Tel_04055"/>
<keyword evidence="2 5" id="KW-0689">Ribosomal protein</keyword>
<evidence type="ECO:0000313" key="8">
    <source>
        <dbReference type="Proteomes" id="UP000055136"/>
    </source>
</evidence>
<accession>A0A0S2TB57</accession>
<reference evidence="7" key="1">
    <citation type="submission" date="2015-10" db="EMBL/GenBank/DDBJ databases">
        <title>Description of Candidatus Tenderia electrophaga gen. nov, sp. nov., an Uncultivated Electroautotroph from a Biocathode Enrichment.</title>
        <authorList>
            <person name="Eddie B.J."/>
            <person name="Malanoski A.P."/>
            <person name="Wang Z."/>
            <person name="Hall R.J."/>
            <person name="Oh S.D."/>
            <person name="Heiner C."/>
            <person name="Lin B."/>
            <person name="Strycharz-Glaven S.M."/>
        </authorList>
    </citation>
    <scope>NUCLEOTIDE SEQUENCE [LARGE SCALE GENOMIC DNA]</scope>
    <source>
        <strain evidence="7">NRL1</strain>
    </source>
</reference>
<keyword evidence="3 5" id="KW-0687">Ribonucleoprotein</keyword>
<dbReference type="GO" id="GO:0019843">
    <property type="term" value="F:rRNA binding"/>
    <property type="evidence" value="ECO:0007669"/>
    <property type="project" value="UniProtKB-UniRule"/>
</dbReference>
<dbReference type="PANTHER" id="PTHR10746">
    <property type="entry name" value="50S RIBOSOMAL PROTEIN L4"/>
    <property type="match status" value="1"/>
</dbReference>
<gene>
    <name evidence="5 7" type="primary">rplD</name>
    <name evidence="7" type="ORF">Tel_04055</name>
</gene>
<proteinExistence type="inferred from homology"/>
<comment type="similarity">
    <text evidence="1 5">Belongs to the universal ribosomal protein uL4 family.</text>
</comment>
<sequence length="207" mass="22468">MELKLVTKTGKESTKSVDLSEDTFGKEFNEALVHQVITAYLAGARAGTRAHKNRAAVRGGGAKPWRQKGTGRARAGTIRSPLWRSGGKTFAAVPQDHSQKVNKKMYRGAMRAILSELLRQDRLVAIDGIQLDAPKTKELKEKLKAMGLQDNILLVTDAEDASLSLAARNMANVQVAEARDIDPVSLVGADKVLMTSAALKQVEEMFA</sequence>
<dbReference type="GO" id="GO:1990904">
    <property type="term" value="C:ribonucleoprotein complex"/>
    <property type="evidence" value="ECO:0007669"/>
    <property type="project" value="UniProtKB-KW"/>
</dbReference>